<dbReference type="InterPro" id="IPR026902">
    <property type="entry name" value="RnfC_N"/>
</dbReference>
<sequence>MSILRLFGRASFSHGIHPPAHKGETAHIPVRRLPFPPRLILPLSQHIGAPAQAIVSKGEEVVRGQPIATAGGAVSVPVHAPATGRIKGIERITTARGTKEPAILLDVFEASTQEVLW</sequence>
<organism evidence="2">
    <name type="scientific">Thiolapillus brandeum</name>
    <dbReference type="NCBI Taxonomy" id="1076588"/>
    <lineage>
        <taxon>Bacteria</taxon>
        <taxon>Pseudomonadati</taxon>
        <taxon>Pseudomonadota</taxon>
        <taxon>Gammaproteobacteria</taxon>
        <taxon>Chromatiales</taxon>
        <taxon>Sedimenticolaceae</taxon>
        <taxon>Thiolapillus</taxon>
    </lineage>
</organism>
<evidence type="ECO:0000259" key="1">
    <source>
        <dbReference type="Pfam" id="PF13375"/>
    </source>
</evidence>
<comment type="caution">
    <text evidence="2">The sequence shown here is derived from an EMBL/GenBank/DDBJ whole genome shotgun (WGS) entry which is preliminary data.</text>
</comment>
<reference evidence="2" key="1">
    <citation type="journal article" date="2020" name="mSystems">
        <title>Genome- and Community-Level Interaction Insights into Carbon Utilization and Element Cycling Functions of Hydrothermarchaeota in Hydrothermal Sediment.</title>
        <authorList>
            <person name="Zhou Z."/>
            <person name="Liu Y."/>
            <person name="Xu W."/>
            <person name="Pan J."/>
            <person name="Luo Z.H."/>
            <person name="Li M."/>
        </authorList>
    </citation>
    <scope>NUCLEOTIDE SEQUENCE [LARGE SCALE GENOMIC DNA]</scope>
    <source>
        <strain evidence="2">HyVt-26</strain>
    </source>
</reference>
<dbReference type="EMBL" id="DRCV01000254">
    <property type="protein sequence ID" value="HDK38503.1"/>
    <property type="molecule type" value="Genomic_DNA"/>
</dbReference>
<dbReference type="GO" id="GO:0016020">
    <property type="term" value="C:membrane"/>
    <property type="evidence" value="ECO:0007669"/>
    <property type="project" value="InterPro"/>
</dbReference>
<protein>
    <submittedName>
        <fullName evidence="2">Electron transport complex subunit RsxC</fullName>
    </submittedName>
</protein>
<dbReference type="PANTHER" id="PTHR43034">
    <property type="entry name" value="ION-TRANSLOCATING OXIDOREDUCTASE COMPLEX SUBUNIT C"/>
    <property type="match status" value="1"/>
</dbReference>
<dbReference type="AlphaFoldDB" id="A0A831KCT8"/>
<gene>
    <name evidence="2" type="ORF">ENG92_05755</name>
</gene>
<dbReference type="Proteomes" id="UP000885822">
    <property type="component" value="Unassembled WGS sequence"/>
</dbReference>
<proteinExistence type="predicted"/>
<dbReference type="InterPro" id="IPR010208">
    <property type="entry name" value="Ion_transpt_RnfC/RsxC"/>
</dbReference>
<accession>A0A831KCT8</accession>
<dbReference type="GO" id="GO:0051539">
    <property type="term" value="F:4 iron, 4 sulfur cluster binding"/>
    <property type="evidence" value="ECO:0007669"/>
    <property type="project" value="InterPro"/>
</dbReference>
<dbReference type="GO" id="GO:0009055">
    <property type="term" value="F:electron transfer activity"/>
    <property type="evidence" value="ECO:0007669"/>
    <property type="project" value="InterPro"/>
</dbReference>
<evidence type="ECO:0000313" key="2">
    <source>
        <dbReference type="EMBL" id="HDK38503.1"/>
    </source>
</evidence>
<dbReference type="PANTHER" id="PTHR43034:SF2">
    <property type="entry name" value="ION-TRANSLOCATING OXIDOREDUCTASE COMPLEX SUBUNIT C"/>
    <property type="match status" value="1"/>
</dbReference>
<feature type="non-terminal residue" evidence="2">
    <location>
        <position position="117"/>
    </location>
</feature>
<feature type="domain" description="RnfC Barrel sandwich hybrid" evidence="1">
    <location>
        <begin position="11"/>
        <end position="105"/>
    </location>
</feature>
<name>A0A831KCT8_9GAMM</name>
<dbReference type="Pfam" id="PF13375">
    <property type="entry name" value="RnfC_N"/>
    <property type="match status" value="1"/>
</dbReference>